<dbReference type="PANTHER" id="PTHR22847:SF637">
    <property type="entry name" value="WD REPEAT DOMAIN 5B"/>
    <property type="match status" value="1"/>
</dbReference>
<dbReference type="InterPro" id="IPR036322">
    <property type="entry name" value="WD40_repeat_dom_sf"/>
</dbReference>
<reference evidence="4 5" key="1">
    <citation type="submission" date="2016-03" db="EMBL/GenBank/DDBJ databases">
        <title>Comparative genomics of the ectomycorrhizal sister species Rhizopogon vinicolor and Rhizopogon vesiculosus (Basidiomycota: Boletales) reveals a divergence of the mating type B locus.</title>
        <authorList>
            <person name="Mujic A.B."/>
            <person name="Kuo A."/>
            <person name="Tritt A."/>
            <person name="Lipzen A."/>
            <person name="Chen C."/>
            <person name="Johnson J."/>
            <person name="Sharma A."/>
            <person name="Barry K."/>
            <person name="Grigoriev I.V."/>
            <person name="Spatafora J.W."/>
        </authorList>
    </citation>
    <scope>NUCLEOTIDE SEQUENCE [LARGE SCALE GENOMIC DNA]</scope>
    <source>
        <strain evidence="4 5">AM-OR11-056</strain>
    </source>
</reference>
<evidence type="ECO:0000256" key="2">
    <source>
        <dbReference type="ARBA" id="ARBA00022737"/>
    </source>
</evidence>
<dbReference type="PROSITE" id="PS50294">
    <property type="entry name" value="WD_REPEATS_REGION"/>
    <property type="match status" value="2"/>
</dbReference>
<keyword evidence="1 3" id="KW-0853">WD repeat</keyword>
<keyword evidence="5" id="KW-1185">Reference proteome</keyword>
<evidence type="ECO:0000313" key="4">
    <source>
        <dbReference type="EMBL" id="OJA13983.1"/>
    </source>
</evidence>
<feature type="repeat" description="WD" evidence="3">
    <location>
        <begin position="60"/>
        <end position="94"/>
    </location>
</feature>
<comment type="caution">
    <text evidence="4">The sequence shown here is derived from an EMBL/GenBank/DDBJ whole genome shotgun (WGS) entry which is preliminary data.</text>
</comment>
<dbReference type="OrthoDB" id="3267146at2759"/>
<evidence type="ECO:0000256" key="3">
    <source>
        <dbReference type="PROSITE-ProRule" id="PRU00221"/>
    </source>
</evidence>
<dbReference type="PROSITE" id="PS50082">
    <property type="entry name" value="WD_REPEATS_2"/>
    <property type="match status" value="2"/>
</dbReference>
<evidence type="ECO:0000313" key="5">
    <source>
        <dbReference type="Proteomes" id="UP000183567"/>
    </source>
</evidence>
<dbReference type="InterPro" id="IPR020472">
    <property type="entry name" value="WD40_PAC1"/>
</dbReference>
<dbReference type="PRINTS" id="PR00319">
    <property type="entry name" value="GPROTEINB"/>
</dbReference>
<dbReference type="Gene3D" id="2.130.10.10">
    <property type="entry name" value="YVTN repeat-like/Quinoprotein amine dehydrogenase"/>
    <property type="match status" value="1"/>
</dbReference>
<organism evidence="4 5">
    <name type="scientific">Rhizopogon vesiculosus</name>
    <dbReference type="NCBI Taxonomy" id="180088"/>
    <lineage>
        <taxon>Eukaryota</taxon>
        <taxon>Fungi</taxon>
        <taxon>Dikarya</taxon>
        <taxon>Basidiomycota</taxon>
        <taxon>Agaricomycotina</taxon>
        <taxon>Agaricomycetes</taxon>
        <taxon>Agaricomycetidae</taxon>
        <taxon>Boletales</taxon>
        <taxon>Suillineae</taxon>
        <taxon>Rhizopogonaceae</taxon>
        <taxon>Rhizopogon</taxon>
    </lineage>
</organism>
<dbReference type="InterPro" id="IPR015943">
    <property type="entry name" value="WD40/YVTN_repeat-like_dom_sf"/>
</dbReference>
<dbReference type="InterPro" id="IPR001680">
    <property type="entry name" value="WD40_rpt"/>
</dbReference>
<dbReference type="PRINTS" id="PR00320">
    <property type="entry name" value="GPROTEINBRPT"/>
</dbReference>
<accession>A0A1J8PZW9</accession>
<dbReference type="SMART" id="SM00320">
    <property type="entry name" value="WD40"/>
    <property type="match status" value="2"/>
</dbReference>
<proteinExistence type="predicted"/>
<dbReference type="InterPro" id="IPR001632">
    <property type="entry name" value="WD40_G-protein_beta-like"/>
</dbReference>
<dbReference type="PANTHER" id="PTHR22847">
    <property type="entry name" value="WD40 REPEAT PROTEIN"/>
    <property type="match status" value="1"/>
</dbReference>
<gene>
    <name evidence="4" type="ORF">AZE42_04592</name>
</gene>
<sequence>MRIVWDVETGKELGAPLRGHTNYIFSVAISPDGGRIVSGSADNTIRVWDAASGEALCAPLQGHTGGVISVAISPKGKWIVSGSLDRSIRVWDLEFLHKDHHFTATKICFSPSLTYALCSQSAFSRLEDSYTPASLGPSEEGWVGGPEGRLLLWIPTSLYPAMHVPGNKLVISNDASELDLSRFAHGASWETCRERDLVSSSSR</sequence>
<dbReference type="STRING" id="180088.A0A1J8PZW9"/>
<dbReference type="Proteomes" id="UP000183567">
    <property type="component" value="Unassembled WGS sequence"/>
</dbReference>
<dbReference type="EMBL" id="LVVM01003950">
    <property type="protein sequence ID" value="OJA13983.1"/>
    <property type="molecule type" value="Genomic_DNA"/>
</dbReference>
<dbReference type="SUPFAM" id="SSF50978">
    <property type="entry name" value="WD40 repeat-like"/>
    <property type="match status" value="1"/>
</dbReference>
<name>A0A1J8PZW9_9AGAM</name>
<dbReference type="PROSITE" id="PS00678">
    <property type="entry name" value="WD_REPEATS_1"/>
    <property type="match status" value="2"/>
</dbReference>
<evidence type="ECO:0000256" key="1">
    <source>
        <dbReference type="ARBA" id="ARBA00022574"/>
    </source>
</evidence>
<dbReference type="AlphaFoldDB" id="A0A1J8PZW9"/>
<protein>
    <submittedName>
        <fullName evidence="4">Uncharacterized protein</fullName>
    </submittedName>
</protein>
<dbReference type="InterPro" id="IPR019775">
    <property type="entry name" value="WD40_repeat_CS"/>
</dbReference>
<dbReference type="Pfam" id="PF00400">
    <property type="entry name" value="WD40"/>
    <property type="match status" value="2"/>
</dbReference>
<keyword evidence="2" id="KW-0677">Repeat</keyword>
<dbReference type="GO" id="GO:1990234">
    <property type="term" value="C:transferase complex"/>
    <property type="evidence" value="ECO:0007669"/>
    <property type="project" value="UniProtKB-ARBA"/>
</dbReference>
<feature type="repeat" description="WD" evidence="3">
    <location>
        <begin position="17"/>
        <end position="58"/>
    </location>
</feature>